<dbReference type="Gene3D" id="3.40.630.30">
    <property type="match status" value="1"/>
</dbReference>
<dbReference type="Proteomes" id="UP001549321">
    <property type="component" value="Unassembled WGS sequence"/>
</dbReference>
<dbReference type="RefSeq" id="WP_354549931.1">
    <property type="nucleotide sequence ID" value="NZ_JBEPSM010000001.1"/>
</dbReference>
<dbReference type="InterPro" id="IPR016181">
    <property type="entry name" value="Acyl_CoA_acyltransferase"/>
</dbReference>
<dbReference type="PANTHER" id="PTHR47017:SF1">
    <property type="entry name" value="ACYL-COA"/>
    <property type="match status" value="1"/>
</dbReference>
<comment type="caution">
    <text evidence="1">The sequence shown here is derived from an EMBL/GenBank/DDBJ whole genome shotgun (WGS) entry which is preliminary data.</text>
</comment>
<evidence type="ECO:0000313" key="1">
    <source>
        <dbReference type="EMBL" id="MET4633577.1"/>
    </source>
</evidence>
<proteinExistence type="predicted"/>
<keyword evidence="2" id="KW-1185">Reference proteome</keyword>
<organism evidence="1 2">
    <name type="scientific">Kaistia defluvii</name>
    <dbReference type="NCBI Taxonomy" id="410841"/>
    <lineage>
        <taxon>Bacteria</taxon>
        <taxon>Pseudomonadati</taxon>
        <taxon>Pseudomonadota</taxon>
        <taxon>Alphaproteobacteria</taxon>
        <taxon>Hyphomicrobiales</taxon>
        <taxon>Kaistiaceae</taxon>
        <taxon>Kaistia</taxon>
    </lineage>
</organism>
<sequence length="424" mass="47586">MTASTDARLSVLSSLAEIERQDWDACANPGWPSARPFGEDPSAFLKAYHRRLDSAPEAGKLESNSQRPAYNPFISYDFLHALEESGSATGRTGWQARHLVLDGENGKPVGIVPCYQKTHSMGEYVFDQGWADAYERAGGRYYPKLQVSVPFTPATGRRLLTRADAPPASREILVAGLLELCRQLGTSSIHATFLEDPDADLLDDSGFLARMDQQFHFINEGYRDFDDFLEALASRKRKAIRRERREALSDGITVEHLTGPSITEQDWDAFFGFYMDTGARKWGRPYLNRRFFSLLGERMADRVLLIVAKRDGVPIAGALNMIGSDALYGRYWGASEDVPFLHFEVCYHQAVDWAIAHGLPRVEAGAQGDHKLARGYRPIVTRSAHWIADRGLRRAVADYLSREREAVAADHEFLDEHTPFKADT</sequence>
<dbReference type="Pfam" id="PF04339">
    <property type="entry name" value="FemAB_like"/>
    <property type="match status" value="1"/>
</dbReference>
<protein>
    <submittedName>
        <fullName evidence="1">N-acyltransferase</fullName>
    </submittedName>
</protein>
<gene>
    <name evidence="1" type="ORF">ABIE08_001490</name>
</gene>
<accession>A0ABV2QX25</accession>
<evidence type="ECO:0000313" key="2">
    <source>
        <dbReference type="Proteomes" id="UP001549321"/>
    </source>
</evidence>
<dbReference type="InterPro" id="IPR007434">
    <property type="entry name" value="FemAB-like"/>
</dbReference>
<reference evidence="1 2" key="1">
    <citation type="submission" date="2024-06" db="EMBL/GenBank/DDBJ databases">
        <title>Sorghum-associated microbial communities from plants grown in Nebraska, USA.</title>
        <authorList>
            <person name="Schachtman D."/>
        </authorList>
    </citation>
    <scope>NUCLEOTIDE SEQUENCE [LARGE SCALE GENOMIC DNA]</scope>
    <source>
        <strain evidence="1 2">3207</strain>
    </source>
</reference>
<dbReference type="EMBL" id="JBEPSM010000001">
    <property type="protein sequence ID" value="MET4633577.1"/>
    <property type="molecule type" value="Genomic_DNA"/>
</dbReference>
<name>A0ABV2QX25_9HYPH</name>
<dbReference type="SUPFAM" id="SSF55729">
    <property type="entry name" value="Acyl-CoA N-acyltransferases (Nat)"/>
    <property type="match status" value="1"/>
</dbReference>
<dbReference type="PANTHER" id="PTHR47017">
    <property type="entry name" value="ACYL-COA"/>
    <property type="match status" value="1"/>
</dbReference>